<dbReference type="Proteomes" id="UP000807469">
    <property type="component" value="Unassembled WGS sequence"/>
</dbReference>
<keyword evidence="6" id="KW-1185">Reference proteome</keyword>
<dbReference type="InterPro" id="IPR029033">
    <property type="entry name" value="His_PPase_superfam"/>
</dbReference>
<evidence type="ECO:0000256" key="1">
    <source>
        <dbReference type="ARBA" id="ARBA00022801"/>
    </source>
</evidence>
<keyword evidence="1" id="KW-0378">Hydrolase</keyword>
<reference evidence="5" key="1">
    <citation type="submission" date="2020-11" db="EMBL/GenBank/DDBJ databases">
        <authorList>
            <consortium name="DOE Joint Genome Institute"/>
            <person name="Ahrendt S."/>
            <person name="Riley R."/>
            <person name="Andreopoulos W."/>
            <person name="Labutti K."/>
            <person name="Pangilinan J."/>
            <person name="Ruiz-Duenas F.J."/>
            <person name="Barrasa J.M."/>
            <person name="Sanchez-Garcia M."/>
            <person name="Camarero S."/>
            <person name="Miyauchi S."/>
            <person name="Serrano A."/>
            <person name="Linde D."/>
            <person name="Babiker R."/>
            <person name="Drula E."/>
            <person name="Ayuso-Fernandez I."/>
            <person name="Pacheco R."/>
            <person name="Padilla G."/>
            <person name="Ferreira P."/>
            <person name="Barriuso J."/>
            <person name="Kellner H."/>
            <person name="Castanera R."/>
            <person name="Alfaro M."/>
            <person name="Ramirez L."/>
            <person name="Pisabarro A.G."/>
            <person name="Kuo A."/>
            <person name="Tritt A."/>
            <person name="Lipzen A."/>
            <person name="He G."/>
            <person name="Yan M."/>
            <person name="Ng V."/>
            <person name="Cullen D."/>
            <person name="Martin F."/>
            <person name="Rosso M.-N."/>
            <person name="Henrissat B."/>
            <person name="Hibbett D."/>
            <person name="Martinez A.T."/>
            <person name="Grigoriev I.V."/>
        </authorList>
    </citation>
    <scope>NUCLEOTIDE SEQUENCE</scope>
    <source>
        <strain evidence="5">CIRM-BRFM 674</strain>
    </source>
</reference>
<dbReference type="Pfam" id="PF00300">
    <property type="entry name" value="His_Phos_1"/>
    <property type="match status" value="1"/>
</dbReference>
<dbReference type="EMBL" id="MU155153">
    <property type="protein sequence ID" value="KAF9483480.1"/>
    <property type="molecule type" value="Genomic_DNA"/>
</dbReference>
<evidence type="ECO:0000256" key="3">
    <source>
        <dbReference type="PIRSR" id="PIRSR613078-2"/>
    </source>
</evidence>
<dbReference type="InterPro" id="IPR013078">
    <property type="entry name" value="His_Pase_superF_clade-1"/>
</dbReference>
<organism evidence="5 6">
    <name type="scientific">Pholiota conissans</name>
    <dbReference type="NCBI Taxonomy" id="109636"/>
    <lineage>
        <taxon>Eukaryota</taxon>
        <taxon>Fungi</taxon>
        <taxon>Dikarya</taxon>
        <taxon>Basidiomycota</taxon>
        <taxon>Agaricomycotina</taxon>
        <taxon>Agaricomycetes</taxon>
        <taxon>Agaricomycetidae</taxon>
        <taxon>Agaricales</taxon>
        <taxon>Agaricineae</taxon>
        <taxon>Strophariaceae</taxon>
        <taxon>Pholiota</taxon>
    </lineage>
</organism>
<comment type="caution">
    <text evidence="5">The sequence shown here is derived from an EMBL/GenBank/DDBJ whole genome shotgun (WGS) entry which is preliminary data.</text>
</comment>
<feature type="active site" description="Proton donor/acceptor" evidence="2">
    <location>
        <position position="85"/>
    </location>
</feature>
<feature type="active site" description="Tele-phosphohistidine intermediate" evidence="2">
    <location>
        <position position="9"/>
    </location>
</feature>
<evidence type="ECO:0000313" key="6">
    <source>
        <dbReference type="Proteomes" id="UP000807469"/>
    </source>
</evidence>
<evidence type="ECO:0000256" key="2">
    <source>
        <dbReference type="PIRSR" id="PIRSR613078-1"/>
    </source>
</evidence>
<feature type="region of interest" description="Disordered" evidence="4">
    <location>
        <begin position="267"/>
        <end position="287"/>
    </location>
</feature>
<feature type="binding site" evidence="3">
    <location>
        <begin position="8"/>
        <end position="15"/>
    </location>
    <ligand>
        <name>substrate</name>
    </ligand>
</feature>
<dbReference type="GO" id="GO:0005829">
    <property type="term" value="C:cytosol"/>
    <property type="evidence" value="ECO:0007669"/>
    <property type="project" value="TreeGrafter"/>
</dbReference>
<dbReference type="PANTHER" id="PTHR46517">
    <property type="entry name" value="FRUCTOSE-2,6-BISPHOSPHATASE TIGAR"/>
    <property type="match status" value="1"/>
</dbReference>
<dbReference type="SUPFAM" id="SSF53254">
    <property type="entry name" value="Phosphoglycerate mutase-like"/>
    <property type="match status" value="1"/>
</dbReference>
<gene>
    <name evidence="5" type="ORF">BDN70DRAFT_873765</name>
</gene>
<dbReference type="InterPro" id="IPR001345">
    <property type="entry name" value="PG/BPGM_mutase_AS"/>
</dbReference>
<dbReference type="AlphaFoldDB" id="A0A9P5ZB48"/>
<dbReference type="OrthoDB" id="354304at2759"/>
<proteinExistence type="predicted"/>
<evidence type="ECO:0000256" key="4">
    <source>
        <dbReference type="SAM" id="MobiDB-lite"/>
    </source>
</evidence>
<accession>A0A9P5ZB48</accession>
<dbReference type="PROSITE" id="PS00175">
    <property type="entry name" value="PG_MUTASE"/>
    <property type="match status" value="1"/>
</dbReference>
<name>A0A9P5ZB48_9AGAR</name>
<dbReference type="Gene3D" id="3.40.50.1240">
    <property type="entry name" value="Phosphoglycerate mutase-like"/>
    <property type="match status" value="1"/>
</dbReference>
<protein>
    <submittedName>
        <fullName evidence="5">Phosphoglycerate mutase-like protein</fullName>
    </submittedName>
</protein>
<evidence type="ECO:0000313" key="5">
    <source>
        <dbReference type="EMBL" id="KAF9483480.1"/>
    </source>
</evidence>
<dbReference type="SMART" id="SM00855">
    <property type="entry name" value="PGAM"/>
    <property type="match status" value="1"/>
</dbReference>
<dbReference type="GO" id="GO:0045820">
    <property type="term" value="P:negative regulation of glycolytic process"/>
    <property type="evidence" value="ECO:0007669"/>
    <property type="project" value="TreeGrafter"/>
</dbReference>
<dbReference type="GO" id="GO:0043456">
    <property type="term" value="P:regulation of pentose-phosphate shunt"/>
    <property type="evidence" value="ECO:0007669"/>
    <property type="project" value="TreeGrafter"/>
</dbReference>
<sequence>MVHFLLIRHGESKDNLSGVWAGWKDAPLSNHGMNQAEALAESLSSIKLSTIYSSDLLRAKTTAAALKKKQLHADVPHHELSALREQHFGIGEGMKFSRMEPGLSLEDHYARGKYPAIFDRQQSFPGGESLDDVAKRAESVIEAVLLPHLLQEKEEKEKQVLRTVAIVSHGLFIGELMSSIIQRDPATKSTHNSHDFRGTRNTAWMRVEITLQNESGQSDPLSDIIAHWRVKVSAINEHSHLSKVHRQKGGIGSLAHDAAQKDIRTFFGKRSSESQSKSVKSARAKPY</sequence>
<dbReference type="PANTHER" id="PTHR46517:SF1">
    <property type="entry name" value="FRUCTOSE-2,6-BISPHOSPHATASE TIGAR"/>
    <property type="match status" value="1"/>
</dbReference>
<feature type="binding site" evidence="3">
    <location>
        <position position="58"/>
    </location>
    <ligand>
        <name>substrate</name>
    </ligand>
</feature>
<dbReference type="InterPro" id="IPR051695">
    <property type="entry name" value="Phosphoglycerate_Mutase"/>
</dbReference>
<dbReference type="CDD" id="cd07067">
    <property type="entry name" value="HP_PGM_like"/>
    <property type="match status" value="1"/>
</dbReference>
<dbReference type="GO" id="GO:0004331">
    <property type="term" value="F:fructose-2,6-bisphosphate 2-phosphatase activity"/>
    <property type="evidence" value="ECO:0007669"/>
    <property type="project" value="TreeGrafter"/>
</dbReference>